<dbReference type="SUPFAM" id="SSF55120">
    <property type="entry name" value="Pseudouridine synthase"/>
    <property type="match status" value="1"/>
</dbReference>
<dbReference type="InterPro" id="IPR014780">
    <property type="entry name" value="tRNA_psdUridine_synth_TruB"/>
</dbReference>
<comment type="catalytic activity">
    <reaction evidence="1">
        <text>a uridine in mRNA = a pseudouridine in mRNA</text>
        <dbReference type="Rhea" id="RHEA:56644"/>
        <dbReference type="Rhea" id="RHEA-COMP:14658"/>
        <dbReference type="Rhea" id="RHEA-COMP:14659"/>
        <dbReference type="ChEBI" id="CHEBI:65314"/>
        <dbReference type="ChEBI" id="CHEBI:65315"/>
    </reaction>
</comment>
<reference evidence="8" key="1">
    <citation type="journal article" date="2019" name="Environ. Microbiol.">
        <title>Fungal ecological strategies reflected in gene transcription - a case study of two litter decomposers.</title>
        <authorList>
            <person name="Barbi F."/>
            <person name="Kohler A."/>
            <person name="Barry K."/>
            <person name="Baskaran P."/>
            <person name="Daum C."/>
            <person name="Fauchery L."/>
            <person name="Ihrmark K."/>
            <person name="Kuo A."/>
            <person name="LaButti K."/>
            <person name="Lipzen A."/>
            <person name="Morin E."/>
            <person name="Grigoriev I.V."/>
            <person name="Henrissat B."/>
            <person name="Lindahl B."/>
            <person name="Martin F."/>
        </authorList>
    </citation>
    <scope>NUCLEOTIDE SEQUENCE</scope>
    <source>
        <strain evidence="8">JB14</strain>
    </source>
</reference>
<proteinExistence type="inferred from homology"/>
<dbReference type="GO" id="GO:0160148">
    <property type="term" value="F:tRNA pseudouridine(55) synthase activity"/>
    <property type="evidence" value="ECO:0007669"/>
    <property type="project" value="UniProtKB-EC"/>
</dbReference>
<evidence type="ECO:0000256" key="1">
    <source>
        <dbReference type="ARBA" id="ARBA00001166"/>
    </source>
</evidence>
<keyword evidence="9" id="KW-1185">Reference proteome</keyword>
<evidence type="ECO:0000256" key="4">
    <source>
        <dbReference type="ARBA" id="ARBA00022694"/>
    </source>
</evidence>
<feature type="compositionally biased region" description="Basic and acidic residues" evidence="6">
    <location>
        <begin position="43"/>
        <end position="53"/>
    </location>
</feature>
<gene>
    <name evidence="8" type="ORF">BT96DRAFT_953461</name>
</gene>
<evidence type="ECO:0000256" key="2">
    <source>
        <dbReference type="ARBA" id="ARBA00008999"/>
    </source>
</evidence>
<dbReference type="InterPro" id="IPR002501">
    <property type="entry name" value="PsdUridine_synth_N"/>
</dbReference>
<dbReference type="GO" id="GO:0006400">
    <property type="term" value="P:tRNA modification"/>
    <property type="evidence" value="ECO:0007669"/>
    <property type="project" value="TreeGrafter"/>
</dbReference>
<dbReference type="InterPro" id="IPR020103">
    <property type="entry name" value="PsdUridine_synth_cat_dom_sf"/>
</dbReference>
<dbReference type="EC" id="5.4.99.25" evidence="3"/>
<dbReference type="PANTHER" id="PTHR13767">
    <property type="entry name" value="TRNA-PSEUDOURIDINE SYNTHASE"/>
    <property type="match status" value="1"/>
</dbReference>
<comment type="similarity">
    <text evidence="2">Belongs to the pseudouridine synthase TruB family.</text>
</comment>
<feature type="domain" description="Pseudouridine synthase II N-terminal" evidence="7">
    <location>
        <begin position="64"/>
        <end position="187"/>
    </location>
</feature>
<dbReference type="OrthoDB" id="9995526at2759"/>
<evidence type="ECO:0000256" key="3">
    <source>
        <dbReference type="ARBA" id="ARBA00012787"/>
    </source>
</evidence>
<accession>A0A6A4IKF0</accession>
<dbReference type="Proteomes" id="UP000799118">
    <property type="component" value="Unassembled WGS sequence"/>
</dbReference>
<evidence type="ECO:0000313" key="9">
    <source>
        <dbReference type="Proteomes" id="UP000799118"/>
    </source>
</evidence>
<sequence>MPKVTAPPLPMSGLFGLIKPSGPTSMSLLNDLQRLLSKSRLFEKNPAAEENAPKRKKKRSKKTGDVKLGQGGTLDPLADGVLVLGIDKGTKKLSDFLECTKEYSTTCLLGCETDSYDSEGARVRTAPWKHVTKEKKFKGEIKQTPPMYADFIDYARKGLPLPRPIDPRTVTVHSLELVEWKGSDHSFSWPEKALSDDEKKAMEAAIRGVDKTATLEDVPETSGQDEKPAAFVIKMRVSGGTYVRSLVHDLAHELGSAGHVVTLTRSRQGRFVLEETEDGDRSCIPWSIFEKALTDPGAADEEGWTEWEREVLQHIEVI</sequence>
<feature type="region of interest" description="Disordered" evidence="6">
    <location>
        <begin position="43"/>
        <end position="70"/>
    </location>
</feature>
<name>A0A6A4IKF0_9AGAR</name>
<keyword evidence="5" id="KW-0413">Isomerase</keyword>
<dbReference type="Gene3D" id="3.30.2350.10">
    <property type="entry name" value="Pseudouridine synthase"/>
    <property type="match status" value="1"/>
</dbReference>
<evidence type="ECO:0000256" key="5">
    <source>
        <dbReference type="ARBA" id="ARBA00023235"/>
    </source>
</evidence>
<evidence type="ECO:0000259" key="7">
    <source>
        <dbReference type="Pfam" id="PF01509"/>
    </source>
</evidence>
<evidence type="ECO:0000256" key="6">
    <source>
        <dbReference type="SAM" id="MobiDB-lite"/>
    </source>
</evidence>
<dbReference type="GO" id="GO:0005634">
    <property type="term" value="C:nucleus"/>
    <property type="evidence" value="ECO:0007669"/>
    <property type="project" value="TreeGrafter"/>
</dbReference>
<protein>
    <recommendedName>
        <fullName evidence="3">tRNA pseudouridine(55) synthase</fullName>
        <ecNumber evidence="3">5.4.99.25</ecNumber>
    </recommendedName>
</protein>
<organism evidence="8 9">
    <name type="scientific">Gymnopus androsaceus JB14</name>
    <dbReference type="NCBI Taxonomy" id="1447944"/>
    <lineage>
        <taxon>Eukaryota</taxon>
        <taxon>Fungi</taxon>
        <taxon>Dikarya</taxon>
        <taxon>Basidiomycota</taxon>
        <taxon>Agaricomycotina</taxon>
        <taxon>Agaricomycetes</taxon>
        <taxon>Agaricomycetidae</taxon>
        <taxon>Agaricales</taxon>
        <taxon>Marasmiineae</taxon>
        <taxon>Omphalotaceae</taxon>
        <taxon>Gymnopus</taxon>
    </lineage>
</organism>
<dbReference type="EMBL" id="ML769387">
    <property type="protein sequence ID" value="KAE9409638.1"/>
    <property type="molecule type" value="Genomic_DNA"/>
</dbReference>
<evidence type="ECO:0000313" key="8">
    <source>
        <dbReference type="EMBL" id="KAE9409638.1"/>
    </source>
</evidence>
<keyword evidence="4" id="KW-0819">tRNA processing</keyword>
<dbReference type="GO" id="GO:1990481">
    <property type="term" value="P:mRNA pseudouridine synthesis"/>
    <property type="evidence" value="ECO:0007669"/>
    <property type="project" value="TreeGrafter"/>
</dbReference>
<dbReference type="PANTHER" id="PTHR13767:SF2">
    <property type="entry name" value="PSEUDOURIDYLATE SYNTHASE TRUB1"/>
    <property type="match status" value="1"/>
</dbReference>
<dbReference type="GO" id="GO:0003723">
    <property type="term" value="F:RNA binding"/>
    <property type="evidence" value="ECO:0007669"/>
    <property type="project" value="InterPro"/>
</dbReference>
<dbReference type="Pfam" id="PF01509">
    <property type="entry name" value="TruB_N"/>
    <property type="match status" value="1"/>
</dbReference>
<dbReference type="AlphaFoldDB" id="A0A6A4IKF0"/>